<evidence type="ECO:0000259" key="1">
    <source>
        <dbReference type="PROSITE" id="PS50181"/>
    </source>
</evidence>
<dbReference type="OrthoDB" id="3322634at2759"/>
<dbReference type="InterPro" id="IPR036047">
    <property type="entry name" value="F-box-like_dom_sf"/>
</dbReference>
<keyword evidence="3" id="KW-1185">Reference proteome</keyword>
<feature type="domain" description="F-box" evidence="1">
    <location>
        <begin position="16"/>
        <end position="66"/>
    </location>
</feature>
<sequence length="129" mass="14093">MAQMDSLDAHAVLVEDDFSGRLPVELLAAVFSHLEQPDILRAARVCSRWRAEAKQTQAPGMLYERSDPRAHRNPPLHGLMSDPYPVGIDHIGTDVRFILPIRRGVLSSCPIRGPIGPESSGSCALAVSR</sequence>
<protein>
    <recommendedName>
        <fullName evidence="1">F-box domain-containing protein</fullName>
    </recommendedName>
</protein>
<reference evidence="2 3" key="1">
    <citation type="journal article" date="2016" name="Mol. Biol. Evol.">
        <title>Comparative Genomics of Early-Diverging Mushroom-Forming Fungi Provides Insights into the Origins of Lignocellulose Decay Capabilities.</title>
        <authorList>
            <person name="Nagy L.G."/>
            <person name="Riley R."/>
            <person name="Tritt A."/>
            <person name="Adam C."/>
            <person name="Daum C."/>
            <person name="Floudas D."/>
            <person name="Sun H."/>
            <person name="Yadav J.S."/>
            <person name="Pangilinan J."/>
            <person name="Larsson K.H."/>
            <person name="Matsuura K."/>
            <person name="Barry K."/>
            <person name="Labutti K."/>
            <person name="Kuo R."/>
            <person name="Ohm R.A."/>
            <person name="Bhattacharya S.S."/>
            <person name="Shirouzu T."/>
            <person name="Yoshinaga Y."/>
            <person name="Martin F.M."/>
            <person name="Grigoriev I.V."/>
            <person name="Hibbett D.S."/>
        </authorList>
    </citation>
    <scope>NUCLEOTIDE SEQUENCE [LARGE SCALE GENOMIC DNA]</scope>
    <source>
        <strain evidence="2 3">HHB12029</strain>
    </source>
</reference>
<dbReference type="PROSITE" id="PS50181">
    <property type="entry name" value="FBOX"/>
    <property type="match status" value="1"/>
</dbReference>
<evidence type="ECO:0000313" key="3">
    <source>
        <dbReference type="Proteomes" id="UP000077266"/>
    </source>
</evidence>
<dbReference type="InterPro" id="IPR001810">
    <property type="entry name" value="F-box_dom"/>
</dbReference>
<dbReference type="Pfam" id="PF12937">
    <property type="entry name" value="F-box-like"/>
    <property type="match status" value="1"/>
</dbReference>
<dbReference type="EMBL" id="KV426058">
    <property type="protein sequence ID" value="KZV90017.1"/>
    <property type="molecule type" value="Genomic_DNA"/>
</dbReference>
<proteinExistence type="predicted"/>
<dbReference type="CDD" id="cd09917">
    <property type="entry name" value="F-box_SF"/>
    <property type="match status" value="1"/>
</dbReference>
<dbReference type="Gene3D" id="1.20.1280.50">
    <property type="match status" value="1"/>
</dbReference>
<dbReference type="AlphaFoldDB" id="A0A165G5L1"/>
<dbReference type="Proteomes" id="UP000077266">
    <property type="component" value="Unassembled WGS sequence"/>
</dbReference>
<dbReference type="InParanoid" id="A0A165G5L1"/>
<organism evidence="2 3">
    <name type="scientific">Exidia glandulosa HHB12029</name>
    <dbReference type="NCBI Taxonomy" id="1314781"/>
    <lineage>
        <taxon>Eukaryota</taxon>
        <taxon>Fungi</taxon>
        <taxon>Dikarya</taxon>
        <taxon>Basidiomycota</taxon>
        <taxon>Agaricomycotina</taxon>
        <taxon>Agaricomycetes</taxon>
        <taxon>Auriculariales</taxon>
        <taxon>Exidiaceae</taxon>
        <taxon>Exidia</taxon>
    </lineage>
</organism>
<accession>A0A165G5L1</accession>
<gene>
    <name evidence="2" type="ORF">EXIGLDRAFT_130631</name>
</gene>
<dbReference type="SUPFAM" id="SSF81383">
    <property type="entry name" value="F-box domain"/>
    <property type="match status" value="1"/>
</dbReference>
<evidence type="ECO:0000313" key="2">
    <source>
        <dbReference type="EMBL" id="KZV90017.1"/>
    </source>
</evidence>
<name>A0A165G5L1_EXIGL</name>